<name>A0A562ZX83_9BURK</name>
<sequence length="327" mass="35859">MGVRFPLAHRPGAVAVLDDDPGEVERLGAALAPEWTVRTYGHPDSCTNAIQQEPPLWEQDYWAQQRVVEDWKKGRGSLLRLIFDYWTTHPDRCDLTKVLLADHLMPGTDGLAALTELVGWPGCKALLTGEAETDSAHEALARGQIDACIPKRVASAGGSATVRALMHRPDTRANRIWRATLSHSQLRLLNDDGVAAALVRYAHEHWHEWICIGEPFGILGADLWGGISWLQLQDPARLDEAADRAEHYCLRAADVRSIAAGHCLSNIELMLAVGGSAGQKAGHFAALPAFALGPEGRLLGALQMFHRSMGGPRMRRAQERAVNQSRF</sequence>
<protein>
    <submittedName>
        <fullName evidence="1">Response regulator</fullName>
    </submittedName>
</protein>
<evidence type="ECO:0000313" key="1">
    <source>
        <dbReference type="EMBL" id="TWO73219.1"/>
    </source>
</evidence>
<dbReference type="Gene3D" id="3.40.50.2300">
    <property type="match status" value="1"/>
</dbReference>
<dbReference type="EMBL" id="VOBQ01000002">
    <property type="protein sequence ID" value="TWO73219.1"/>
    <property type="molecule type" value="Genomic_DNA"/>
</dbReference>
<dbReference type="AlphaFoldDB" id="A0A562ZX83"/>
<reference evidence="1 2" key="1">
    <citation type="submission" date="2019-07" db="EMBL/GenBank/DDBJ databases">
        <title>Caenimonas sedimenti sp. nov., isolated from activated sludge.</title>
        <authorList>
            <person name="Xu J."/>
        </authorList>
    </citation>
    <scope>NUCLEOTIDE SEQUENCE [LARGE SCALE GENOMIC DNA]</scope>
    <source>
        <strain evidence="1 2">HX-9-20</strain>
    </source>
</reference>
<gene>
    <name evidence="1" type="ORF">FN976_03000</name>
</gene>
<organism evidence="1 2">
    <name type="scientific">Caenimonas sedimenti</name>
    <dbReference type="NCBI Taxonomy" id="2596921"/>
    <lineage>
        <taxon>Bacteria</taxon>
        <taxon>Pseudomonadati</taxon>
        <taxon>Pseudomonadota</taxon>
        <taxon>Betaproteobacteria</taxon>
        <taxon>Burkholderiales</taxon>
        <taxon>Comamonadaceae</taxon>
        <taxon>Caenimonas</taxon>
    </lineage>
</organism>
<proteinExistence type="predicted"/>
<keyword evidence="2" id="KW-1185">Reference proteome</keyword>
<dbReference type="Proteomes" id="UP000318199">
    <property type="component" value="Unassembled WGS sequence"/>
</dbReference>
<dbReference type="RefSeq" id="WP_145890798.1">
    <property type="nucleotide sequence ID" value="NZ_VOBQ01000002.1"/>
</dbReference>
<evidence type="ECO:0000313" key="2">
    <source>
        <dbReference type="Proteomes" id="UP000318199"/>
    </source>
</evidence>
<comment type="caution">
    <text evidence="1">The sequence shown here is derived from an EMBL/GenBank/DDBJ whole genome shotgun (WGS) entry which is preliminary data.</text>
</comment>
<dbReference type="OrthoDB" id="5697380at2"/>
<accession>A0A562ZX83</accession>